<dbReference type="AlphaFoldDB" id="A0A218P2T3"/>
<dbReference type="EMBL" id="CP014854">
    <property type="protein sequence ID" value="ASI99236.1"/>
    <property type="molecule type" value="Genomic_DNA"/>
</dbReference>
<organism evidence="2 3">
    <name type="scientific">Thermococcus celer Vu 13 = JCM 8558</name>
    <dbReference type="NCBI Taxonomy" id="1293037"/>
    <lineage>
        <taxon>Archaea</taxon>
        <taxon>Methanobacteriati</taxon>
        <taxon>Methanobacteriota</taxon>
        <taxon>Thermococci</taxon>
        <taxon>Thermococcales</taxon>
        <taxon>Thermococcaceae</taxon>
        <taxon>Thermococcus</taxon>
    </lineage>
</organism>
<dbReference type="KEGG" id="tce:A3L02_06500"/>
<feature type="compositionally biased region" description="Basic and acidic residues" evidence="1">
    <location>
        <begin position="74"/>
        <end position="91"/>
    </location>
</feature>
<proteinExistence type="predicted"/>
<dbReference type="RefSeq" id="WP_088863172.1">
    <property type="nucleotide sequence ID" value="NZ_CP014854.1"/>
</dbReference>
<sequence length="144" mass="17028">MEEVKELVQEAYRFGYFVGYRGHSEWAEWVRRRREELYAKAEKLGVYELVKEAYNRGKEEGGRKRTEEINRGLQKGLEKGAEEEVKAKVDQRPQPATTEGEEEIRETEEVEFARFLETTRLLLPPDLLDTLKHLKPPKMLQFSR</sequence>
<gene>
    <name evidence="2" type="ORF">A3L02_06500</name>
</gene>
<evidence type="ECO:0000313" key="3">
    <source>
        <dbReference type="Proteomes" id="UP000197156"/>
    </source>
</evidence>
<accession>A0A218P2T3</accession>
<dbReference type="GeneID" id="33324394"/>
<evidence type="ECO:0000313" key="2">
    <source>
        <dbReference type="EMBL" id="ASI99236.1"/>
    </source>
</evidence>
<reference evidence="2 3" key="1">
    <citation type="submission" date="2016-03" db="EMBL/GenBank/DDBJ databases">
        <title>Complete genome sequence of Thermococcus celer.</title>
        <authorList>
            <person name="Oger P.M."/>
        </authorList>
    </citation>
    <scope>NUCLEOTIDE SEQUENCE [LARGE SCALE GENOMIC DNA]</scope>
    <source>
        <strain evidence="2 3">Vu 13</strain>
    </source>
</reference>
<evidence type="ECO:0000256" key="1">
    <source>
        <dbReference type="SAM" id="MobiDB-lite"/>
    </source>
</evidence>
<dbReference type="Proteomes" id="UP000197156">
    <property type="component" value="Chromosome"/>
</dbReference>
<protein>
    <submittedName>
        <fullName evidence="2">Uncharacterized protein</fullName>
    </submittedName>
</protein>
<name>A0A218P2T3_THECE</name>
<feature type="region of interest" description="Disordered" evidence="1">
    <location>
        <begin position="74"/>
        <end position="107"/>
    </location>
</feature>
<keyword evidence="3" id="KW-1185">Reference proteome</keyword>